<dbReference type="GO" id="GO:0016301">
    <property type="term" value="F:kinase activity"/>
    <property type="evidence" value="ECO:0007669"/>
    <property type="project" value="UniProtKB-KW"/>
</dbReference>
<organism evidence="4">
    <name type="scientific">Streptomyces sp. NBC_00093</name>
    <dbReference type="NCBI Taxonomy" id="2975649"/>
    <lineage>
        <taxon>Bacteria</taxon>
        <taxon>Bacillati</taxon>
        <taxon>Actinomycetota</taxon>
        <taxon>Actinomycetes</taxon>
        <taxon>Kitasatosporales</taxon>
        <taxon>Streptomycetaceae</taxon>
        <taxon>Streptomyces</taxon>
    </lineage>
</organism>
<dbReference type="Gene3D" id="3.30.230.10">
    <property type="match status" value="1"/>
</dbReference>
<evidence type="ECO:0000256" key="2">
    <source>
        <dbReference type="SAM" id="MobiDB-lite"/>
    </source>
</evidence>
<evidence type="ECO:0000259" key="3">
    <source>
        <dbReference type="Pfam" id="PF00288"/>
    </source>
</evidence>
<feature type="domain" description="GHMP kinase N-terminal" evidence="3">
    <location>
        <begin position="83"/>
        <end position="145"/>
    </location>
</feature>
<reference evidence="4" key="1">
    <citation type="submission" date="2022-10" db="EMBL/GenBank/DDBJ databases">
        <title>The complete genomes of actinobacterial strains from the NBC collection.</title>
        <authorList>
            <person name="Joergensen T.S."/>
            <person name="Alvarez Arevalo M."/>
            <person name="Sterndorff E.B."/>
            <person name="Faurdal D."/>
            <person name="Vuksanovic O."/>
            <person name="Mourched A.-S."/>
            <person name="Charusanti P."/>
            <person name="Shaw S."/>
            <person name="Blin K."/>
            <person name="Weber T."/>
        </authorList>
    </citation>
    <scope>NUCLEOTIDE SEQUENCE</scope>
    <source>
        <strain evidence="4">NBC_00093</strain>
    </source>
</reference>
<dbReference type="InterPro" id="IPR006204">
    <property type="entry name" value="GHMP_kinase_N_dom"/>
</dbReference>
<keyword evidence="1 4" id="KW-0808">Transferase</keyword>
<sequence>MTGPPGEQHEASPYGPVQEDGVGVGAANGTFGELLQGVLPENELDFLVTLPITSSSTAEFRLAPSCREVVVRPPHKAKSRLLAERILRAHGHRGGGSLTITTELPEGKGLASSSADLVATARAVGAAMGVRLTEREIELFLRGIEPSDGVMYPGIVTFYHREVRLREKLGFLPPLTIVAHDAGGMVDTVRFNQSKKPRSESEKREYAQLLRELTDAVQVGDLQTVGDVSTRSAEMNSTLSPRKHFDDLLRICRDVGGLGLVLAHSGTNLGVLLPGDEDEQADSVEYVRKSCAAFTGSVSVYRSLGPEGERPDGPERSEDPLLRDPETPEAPFTTSVGHHPGT</sequence>
<evidence type="ECO:0000313" key="4">
    <source>
        <dbReference type="EMBL" id="WTT23214.1"/>
    </source>
</evidence>
<dbReference type="SUPFAM" id="SSF54211">
    <property type="entry name" value="Ribosomal protein S5 domain 2-like"/>
    <property type="match status" value="1"/>
</dbReference>
<protein>
    <submittedName>
        <fullName evidence="4">Kinase</fullName>
    </submittedName>
</protein>
<dbReference type="GO" id="GO:0005524">
    <property type="term" value="F:ATP binding"/>
    <property type="evidence" value="ECO:0007669"/>
    <property type="project" value="InterPro"/>
</dbReference>
<evidence type="ECO:0000256" key="1">
    <source>
        <dbReference type="ARBA" id="ARBA00022777"/>
    </source>
</evidence>
<proteinExistence type="predicted"/>
<dbReference type="InterPro" id="IPR014721">
    <property type="entry name" value="Ribsml_uS5_D2-typ_fold_subgr"/>
</dbReference>
<feature type="region of interest" description="Disordered" evidence="2">
    <location>
        <begin position="1"/>
        <end position="25"/>
    </location>
</feature>
<name>A0AAU2AI66_9ACTN</name>
<dbReference type="InterPro" id="IPR020568">
    <property type="entry name" value="Ribosomal_Su5_D2-typ_SF"/>
</dbReference>
<keyword evidence="1 4" id="KW-0418">Kinase</keyword>
<accession>A0AAU2AI66</accession>
<dbReference type="PIRSF" id="PIRSF033887">
    <property type="entry name" value="PduX"/>
    <property type="match status" value="1"/>
</dbReference>
<dbReference type="EMBL" id="CP108222">
    <property type="protein sequence ID" value="WTT23214.1"/>
    <property type="molecule type" value="Genomic_DNA"/>
</dbReference>
<dbReference type="Pfam" id="PF00288">
    <property type="entry name" value="GHMP_kinases_N"/>
    <property type="match status" value="1"/>
</dbReference>
<feature type="region of interest" description="Disordered" evidence="2">
    <location>
        <begin position="302"/>
        <end position="342"/>
    </location>
</feature>
<feature type="compositionally biased region" description="Basic and acidic residues" evidence="2">
    <location>
        <begin position="307"/>
        <end position="326"/>
    </location>
</feature>
<dbReference type="AlphaFoldDB" id="A0AAU2AI66"/>
<gene>
    <name evidence="4" type="ORF">OHA22_50475</name>
</gene>
<dbReference type="InterPro" id="IPR012363">
    <property type="entry name" value="PduX"/>
</dbReference>